<dbReference type="EMBL" id="HBUF01616196">
    <property type="protein sequence ID" value="CAG6779917.1"/>
    <property type="molecule type" value="Transcribed_RNA"/>
</dbReference>
<evidence type="ECO:0000313" key="1">
    <source>
        <dbReference type="EMBL" id="CAG6779917.1"/>
    </source>
</evidence>
<reference evidence="1" key="1">
    <citation type="submission" date="2021-05" db="EMBL/GenBank/DDBJ databases">
        <authorList>
            <person name="Alioto T."/>
            <person name="Alioto T."/>
            <person name="Gomez Garrido J."/>
        </authorList>
    </citation>
    <scope>NUCLEOTIDE SEQUENCE</scope>
</reference>
<name>A0A8D9BBH9_9HEMI</name>
<protein>
    <submittedName>
        <fullName evidence="1">Uncharacterized protein</fullName>
    </submittedName>
</protein>
<organism evidence="1">
    <name type="scientific">Cacopsylla melanoneura</name>
    <dbReference type="NCBI Taxonomy" id="428564"/>
    <lineage>
        <taxon>Eukaryota</taxon>
        <taxon>Metazoa</taxon>
        <taxon>Ecdysozoa</taxon>
        <taxon>Arthropoda</taxon>
        <taxon>Hexapoda</taxon>
        <taxon>Insecta</taxon>
        <taxon>Pterygota</taxon>
        <taxon>Neoptera</taxon>
        <taxon>Paraneoptera</taxon>
        <taxon>Hemiptera</taxon>
        <taxon>Sternorrhyncha</taxon>
        <taxon>Psylloidea</taxon>
        <taxon>Psyllidae</taxon>
        <taxon>Psyllinae</taxon>
        <taxon>Cacopsylla</taxon>
    </lineage>
</organism>
<proteinExistence type="predicted"/>
<sequence>MFDNELFETRLPEEWIASARKNKQQYAVPARAFLAHAPEYRTGMPCLTFPDINYYSRRLHSTMFDLSTLFPDINYSRQLRSTMFDLSRHQFSLALPLEEEN</sequence>
<accession>A0A8D9BBH9</accession>
<dbReference type="AlphaFoldDB" id="A0A8D9BBH9"/>